<feature type="domain" description="Glutamine amidotransferase" evidence="1">
    <location>
        <begin position="43"/>
        <end position="178"/>
    </location>
</feature>
<dbReference type="EMBL" id="AZEB01000005">
    <property type="protein sequence ID" value="KRL22584.1"/>
    <property type="molecule type" value="Genomic_DNA"/>
</dbReference>
<keyword evidence="2" id="KW-0808">Transferase</keyword>
<gene>
    <name evidence="2" type="ORF">FC98_GL002180</name>
</gene>
<organism evidence="2 3">
    <name type="scientific">Lentilactobacillus kisonensis DSM 19906 = JCM 15041</name>
    <dbReference type="NCBI Taxonomy" id="1423766"/>
    <lineage>
        <taxon>Bacteria</taxon>
        <taxon>Bacillati</taxon>
        <taxon>Bacillota</taxon>
        <taxon>Bacilli</taxon>
        <taxon>Lactobacillales</taxon>
        <taxon>Lactobacillaceae</taxon>
        <taxon>Lentilactobacillus</taxon>
    </lineage>
</organism>
<dbReference type="RefSeq" id="WP_056949218.1">
    <property type="nucleotide sequence ID" value="NZ_AZEB01000005.1"/>
</dbReference>
<comment type="caution">
    <text evidence="2">The sequence shown here is derived from an EMBL/GenBank/DDBJ whole genome shotgun (WGS) entry which is preliminary data.</text>
</comment>
<dbReference type="PROSITE" id="PS51273">
    <property type="entry name" value="GATASE_TYPE_1"/>
    <property type="match status" value="1"/>
</dbReference>
<reference evidence="2 3" key="1">
    <citation type="journal article" date="2015" name="Genome Announc.">
        <title>Expanding the biotechnology potential of lactobacilli through comparative genomics of 213 strains and associated genera.</title>
        <authorList>
            <person name="Sun Z."/>
            <person name="Harris H.M."/>
            <person name="McCann A."/>
            <person name="Guo C."/>
            <person name="Argimon S."/>
            <person name="Zhang W."/>
            <person name="Yang X."/>
            <person name="Jeffery I.B."/>
            <person name="Cooney J.C."/>
            <person name="Kagawa T.F."/>
            <person name="Liu W."/>
            <person name="Song Y."/>
            <person name="Salvetti E."/>
            <person name="Wrobel A."/>
            <person name="Rasinkangas P."/>
            <person name="Parkhill J."/>
            <person name="Rea M.C."/>
            <person name="O'Sullivan O."/>
            <person name="Ritari J."/>
            <person name="Douillard F.P."/>
            <person name="Paul Ross R."/>
            <person name="Yang R."/>
            <person name="Briner A.E."/>
            <person name="Felis G.E."/>
            <person name="de Vos W.M."/>
            <person name="Barrangou R."/>
            <person name="Klaenhammer T.R."/>
            <person name="Caufield P.W."/>
            <person name="Cui Y."/>
            <person name="Zhang H."/>
            <person name="O'Toole P.W."/>
        </authorList>
    </citation>
    <scope>NUCLEOTIDE SEQUENCE [LARGE SCALE GENOMIC DNA]</scope>
    <source>
        <strain evidence="2 3">DSM 19906</strain>
    </source>
</reference>
<accession>A0A0R1P1T5</accession>
<keyword evidence="3" id="KW-1185">Reference proteome</keyword>
<dbReference type="PATRIC" id="fig|1423766.4.peg.2264"/>
<dbReference type="GO" id="GO:0005829">
    <property type="term" value="C:cytosol"/>
    <property type="evidence" value="ECO:0007669"/>
    <property type="project" value="TreeGrafter"/>
</dbReference>
<dbReference type="InterPro" id="IPR044992">
    <property type="entry name" value="ChyE-like"/>
</dbReference>
<dbReference type="Gene3D" id="3.40.50.880">
    <property type="match status" value="1"/>
</dbReference>
<keyword evidence="2" id="KW-0315">Glutamine amidotransferase</keyword>
<dbReference type="Proteomes" id="UP000051439">
    <property type="component" value="Unassembled WGS sequence"/>
</dbReference>
<dbReference type="CDD" id="cd01741">
    <property type="entry name" value="GATase1_1"/>
    <property type="match status" value="1"/>
</dbReference>
<dbReference type="InterPro" id="IPR017926">
    <property type="entry name" value="GATASE"/>
</dbReference>
<dbReference type="GO" id="GO:0016740">
    <property type="term" value="F:transferase activity"/>
    <property type="evidence" value="ECO:0007669"/>
    <property type="project" value="UniProtKB-KW"/>
</dbReference>
<evidence type="ECO:0000313" key="3">
    <source>
        <dbReference type="Proteomes" id="UP000051439"/>
    </source>
</evidence>
<dbReference type="PRINTS" id="PR00096">
    <property type="entry name" value="GATASE"/>
</dbReference>
<dbReference type="AlphaFoldDB" id="A0A0R1P1T5"/>
<name>A0A0R1P1T5_9LACO</name>
<dbReference type="SUPFAM" id="SSF52317">
    <property type="entry name" value="Class I glutamine amidotransferase-like"/>
    <property type="match status" value="1"/>
</dbReference>
<proteinExistence type="predicted"/>
<dbReference type="InterPro" id="IPR029062">
    <property type="entry name" value="Class_I_gatase-like"/>
</dbReference>
<evidence type="ECO:0000259" key="1">
    <source>
        <dbReference type="Pfam" id="PF00117"/>
    </source>
</evidence>
<dbReference type="PANTHER" id="PTHR42695">
    <property type="entry name" value="GLUTAMINE AMIDOTRANSFERASE YLR126C-RELATED"/>
    <property type="match status" value="1"/>
</dbReference>
<protein>
    <submittedName>
        <fullName evidence="2">Class I glutamine amidotransferase</fullName>
    </submittedName>
</protein>
<dbReference type="PANTHER" id="PTHR42695:SF5">
    <property type="entry name" value="GLUTAMINE AMIDOTRANSFERASE YLR126C-RELATED"/>
    <property type="match status" value="1"/>
</dbReference>
<sequence length="228" mass="25377">MKITIIQHVSFEVPGLIDEWIKTHHYQCQIIKLFENGYHLPSPETVDFLIVMGGPMSANDQLPWIQAERMLIRQVVTAGKPMLGVCLGGQQLAKAFGATIVPTTKEVGFGPVITSALARTRLTTKPKYQVLHWHGEGFTMPSNSEGLFSSPNWPNQGFQLGSAIGLQFHLESTPATLGELVNVDSDFINGSVLRESPSQILQTKFDPNCKVLLFHILDYLSHFNYNNE</sequence>
<dbReference type="Pfam" id="PF00117">
    <property type="entry name" value="GATase"/>
    <property type="match status" value="1"/>
</dbReference>
<evidence type="ECO:0000313" key="2">
    <source>
        <dbReference type="EMBL" id="KRL22584.1"/>
    </source>
</evidence>